<reference evidence="1 2" key="1">
    <citation type="submission" date="2015-07" db="EMBL/GenBank/DDBJ databases">
        <title>Whole genome sequence of Thermanaerothrix daxensis DSM 23592.</title>
        <authorList>
            <person name="Hemp J."/>
            <person name="Ward L.M."/>
            <person name="Pace L.A."/>
            <person name="Fischer W.W."/>
        </authorList>
    </citation>
    <scope>NUCLEOTIDE SEQUENCE [LARGE SCALE GENOMIC DNA]</scope>
    <source>
        <strain evidence="1 2">GNS-1</strain>
    </source>
</reference>
<name>A0A0P6YA42_9CHLR</name>
<dbReference type="GO" id="GO:0016020">
    <property type="term" value="C:membrane"/>
    <property type="evidence" value="ECO:0007669"/>
    <property type="project" value="InterPro"/>
</dbReference>
<comment type="caution">
    <text evidence="1">The sequence shown here is derived from an EMBL/GenBank/DDBJ whole genome shotgun (WGS) entry which is preliminary data.</text>
</comment>
<dbReference type="Gene3D" id="3.40.50.12580">
    <property type="match status" value="1"/>
</dbReference>
<dbReference type="GO" id="GO:0047355">
    <property type="term" value="F:CDP-glycerol glycerophosphotransferase activity"/>
    <property type="evidence" value="ECO:0007669"/>
    <property type="project" value="InterPro"/>
</dbReference>
<evidence type="ECO:0000313" key="2">
    <source>
        <dbReference type="Proteomes" id="UP000050544"/>
    </source>
</evidence>
<dbReference type="AlphaFoldDB" id="A0A0P6YA42"/>
<dbReference type="EMBL" id="LGKO01000006">
    <property type="protein sequence ID" value="KPL82040.1"/>
    <property type="molecule type" value="Genomic_DNA"/>
</dbReference>
<dbReference type="STRING" id="869279.SE15_13035"/>
<dbReference type="OrthoDB" id="141912at2"/>
<dbReference type="InterPro" id="IPR007554">
    <property type="entry name" value="Glycerophosphate_synth"/>
</dbReference>
<dbReference type="Proteomes" id="UP000050544">
    <property type="component" value="Unassembled WGS sequence"/>
</dbReference>
<sequence>MTLNPQKPRIFISADHGLAVVYFLQSDVVPTLLEAGAEVIVLSDDSLTEQLARRFGRPGLTFEGLRLAQARAYEQQHDREWQWWLGFLRRVGSSRRINTGATDSYIRQVMVESGNRRRLFLPLALLAVLALRHSRAARRALRRAQLRYTPGLYTDLFERYHPDLVVAATPGWRLDRYLLREAAARGIRTAAVVVGWDNPSSYSLPGAPVDWITCWSAIQKDELVLGSDWPPERVHIGGIPSYDGYFRRTWLIPREAYFRLHGLDPQRKLIAYACSFVSFSPNYQNVEALARLVASDALAEPAQLLVRLHPNHFWNVKLFRDEADKIRRLARELPHVHVVEPVPLGGELGHYSGEDMPEKASMMAHADVFTTVYSTMVVETAIHDRPIVSVCLDVPGGWNVPRKYSLPLSKIGNWPTHLRFRRSGAGKVALNERELAAALNHYLQNPQADHENRQRFIREEVTFTDGTAGRRTGEFLFSLLQRPAGGWE</sequence>
<keyword evidence="2" id="KW-1185">Reference proteome</keyword>
<accession>A0A0P6YA42</accession>
<organism evidence="1 2">
    <name type="scientific">Thermanaerothrix daxensis</name>
    <dbReference type="NCBI Taxonomy" id="869279"/>
    <lineage>
        <taxon>Bacteria</taxon>
        <taxon>Bacillati</taxon>
        <taxon>Chloroflexota</taxon>
        <taxon>Anaerolineae</taxon>
        <taxon>Anaerolineales</taxon>
        <taxon>Anaerolineaceae</taxon>
        <taxon>Thermanaerothrix</taxon>
    </lineage>
</organism>
<protein>
    <submittedName>
        <fullName evidence="1">Uncharacterized protein</fullName>
    </submittedName>
</protein>
<dbReference type="SUPFAM" id="SSF53756">
    <property type="entry name" value="UDP-Glycosyltransferase/glycogen phosphorylase"/>
    <property type="match status" value="1"/>
</dbReference>
<proteinExistence type="predicted"/>
<dbReference type="InterPro" id="IPR043148">
    <property type="entry name" value="TagF_C"/>
</dbReference>
<gene>
    <name evidence="1" type="ORF">SE15_13035</name>
</gene>
<evidence type="ECO:0000313" key="1">
    <source>
        <dbReference type="EMBL" id="KPL82040.1"/>
    </source>
</evidence>
<dbReference type="Pfam" id="PF04464">
    <property type="entry name" value="Glyphos_transf"/>
    <property type="match status" value="1"/>
</dbReference>
<dbReference type="RefSeq" id="WP_054522559.1">
    <property type="nucleotide sequence ID" value="NZ_LGKO01000006.1"/>
</dbReference>